<dbReference type="InterPro" id="IPR045527">
    <property type="entry name" value="DUF6470"/>
</dbReference>
<accession>A0A226C1F2</accession>
<evidence type="ECO:0000313" key="1">
    <source>
        <dbReference type="EMBL" id="OWZ84852.1"/>
    </source>
</evidence>
<name>A0A226C1F2_9FIRM</name>
<proteinExistence type="predicted"/>
<protein>
    <submittedName>
        <fullName evidence="1">Uncharacterized protein</fullName>
    </submittedName>
</protein>
<reference evidence="1 2" key="1">
    <citation type="submission" date="2017-06" db="EMBL/GenBank/DDBJ databases">
        <title>Draft Genome Sequence of Natranaerobius trueperi halophilic, alkalithermophilic bacteria from soda lakes.</title>
        <authorList>
            <person name="Zhao B."/>
        </authorList>
    </citation>
    <scope>NUCLEOTIDE SEQUENCE [LARGE SCALE GENOMIC DNA]</scope>
    <source>
        <strain evidence="1 2">DSM 18760</strain>
    </source>
</reference>
<organism evidence="1 2">
    <name type="scientific">Natranaerobius trueperi</name>
    <dbReference type="NCBI Taxonomy" id="759412"/>
    <lineage>
        <taxon>Bacteria</taxon>
        <taxon>Bacillati</taxon>
        <taxon>Bacillota</taxon>
        <taxon>Clostridia</taxon>
        <taxon>Natranaerobiales</taxon>
        <taxon>Natranaerobiaceae</taxon>
        <taxon>Natranaerobius</taxon>
    </lineage>
</organism>
<evidence type="ECO:0000313" key="2">
    <source>
        <dbReference type="Proteomes" id="UP000214588"/>
    </source>
</evidence>
<dbReference type="RefSeq" id="WP_089022276.1">
    <property type="nucleotide sequence ID" value="NZ_NIQC01000001.1"/>
</dbReference>
<dbReference type="OrthoDB" id="2112831at2"/>
<gene>
    <name evidence="1" type="ORF">CDO51_00140</name>
</gene>
<keyword evidence="2" id="KW-1185">Reference proteome</keyword>
<dbReference type="Pfam" id="PF20074">
    <property type="entry name" value="DUF6470"/>
    <property type="match status" value="1"/>
</dbReference>
<comment type="caution">
    <text evidence="1">The sequence shown here is derived from an EMBL/GenBank/DDBJ whole genome shotgun (WGS) entry which is preliminary data.</text>
</comment>
<dbReference type="AlphaFoldDB" id="A0A226C1F2"/>
<sequence length="181" mass="20474">MINNNLQIDFNFGKLNLNSTPMKSEIDASRRDYQIEEQDSQLSLSKEFSEVEIDYTQTLEDLGYYGLVRVREQSANEGMQTALETIGRIASFGDQLQQIENEGNPLIDQVLQEIWPEKELNLGLVPENPPDINFVEGGVNTDYTPGDVQVDLEDIAKRAYIESGSLNIDVNPKPHIDIRVE</sequence>
<dbReference type="Proteomes" id="UP000214588">
    <property type="component" value="Unassembled WGS sequence"/>
</dbReference>
<dbReference type="EMBL" id="NIQC01000001">
    <property type="protein sequence ID" value="OWZ84852.1"/>
    <property type="molecule type" value="Genomic_DNA"/>
</dbReference>